<keyword evidence="5 8" id="KW-0812">Transmembrane</keyword>
<dbReference type="PANTHER" id="PTHR33908:SF11">
    <property type="entry name" value="MEMBRANE PROTEIN"/>
    <property type="match status" value="1"/>
</dbReference>
<feature type="transmembrane region" description="Helical" evidence="8">
    <location>
        <begin position="108"/>
        <end position="127"/>
    </location>
</feature>
<evidence type="ECO:0000256" key="4">
    <source>
        <dbReference type="ARBA" id="ARBA00022679"/>
    </source>
</evidence>
<feature type="domain" description="Glycosyltransferase RgtA/B/C/D-like" evidence="9">
    <location>
        <begin position="110"/>
        <end position="252"/>
    </location>
</feature>
<feature type="transmembrane region" description="Helical" evidence="8">
    <location>
        <begin position="164"/>
        <end position="183"/>
    </location>
</feature>
<evidence type="ECO:0000256" key="8">
    <source>
        <dbReference type="SAM" id="Phobius"/>
    </source>
</evidence>
<dbReference type="GO" id="GO:0016763">
    <property type="term" value="F:pentosyltransferase activity"/>
    <property type="evidence" value="ECO:0007669"/>
    <property type="project" value="TreeGrafter"/>
</dbReference>
<comment type="caution">
    <text evidence="10">The sequence shown here is derived from an EMBL/GenBank/DDBJ whole genome shotgun (WGS) entry which is preliminary data.</text>
</comment>
<evidence type="ECO:0000256" key="6">
    <source>
        <dbReference type="ARBA" id="ARBA00022989"/>
    </source>
</evidence>
<organism evidence="10 11">
    <name type="scientific">Candidatus Giovannonibacteria bacterium RIFCSPHIGHO2_12_FULL_43_15</name>
    <dbReference type="NCBI Taxonomy" id="1798341"/>
    <lineage>
        <taxon>Bacteria</taxon>
        <taxon>Candidatus Giovannoniibacteriota</taxon>
    </lineage>
</organism>
<feature type="transmembrane region" description="Helical" evidence="8">
    <location>
        <begin position="334"/>
        <end position="354"/>
    </location>
</feature>
<feature type="transmembrane region" description="Helical" evidence="8">
    <location>
        <begin position="70"/>
        <end position="88"/>
    </location>
</feature>
<dbReference type="PANTHER" id="PTHR33908">
    <property type="entry name" value="MANNOSYLTRANSFERASE YKCB-RELATED"/>
    <property type="match status" value="1"/>
</dbReference>
<evidence type="ECO:0000256" key="2">
    <source>
        <dbReference type="ARBA" id="ARBA00022475"/>
    </source>
</evidence>
<evidence type="ECO:0000256" key="3">
    <source>
        <dbReference type="ARBA" id="ARBA00022676"/>
    </source>
</evidence>
<dbReference type="Pfam" id="PF13231">
    <property type="entry name" value="PMT_2"/>
    <property type="match status" value="1"/>
</dbReference>
<reference evidence="10 11" key="1">
    <citation type="journal article" date="2016" name="Nat. Commun.">
        <title>Thousands of microbial genomes shed light on interconnected biogeochemical processes in an aquifer system.</title>
        <authorList>
            <person name="Anantharaman K."/>
            <person name="Brown C.T."/>
            <person name="Hug L.A."/>
            <person name="Sharon I."/>
            <person name="Castelle C.J."/>
            <person name="Probst A.J."/>
            <person name="Thomas B.C."/>
            <person name="Singh A."/>
            <person name="Wilkins M.J."/>
            <person name="Karaoz U."/>
            <person name="Brodie E.L."/>
            <person name="Williams K.H."/>
            <person name="Hubbard S.S."/>
            <person name="Banfield J.F."/>
        </authorList>
    </citation>
    <scope>NUCLEOTIDE SEQUENCE [LARGE SCALE GENOMIC DNA]</scope>
</reference>
<dbReference type="InterPro" id="IPR038731">
    <property type="entry name" value="RgtA/B/C-like"/>
</dbReference>
<dbReference type="GO" id="GO:0005886">
    <property type="term" value="C:plasma membrane"/>
    <property type="evidence" value="ECO:0007669"/>
    <property type="project" value="UniProtKB-SubCell"/>
</dbReference>
<evidence type="ECO:0000256" key="5">
    <source>
        <dbReference type="ARBA" id="ARBA00022692"/>
    </source>
</evidence>
<name>A0A1F5WQI1_9BACT</name>
<protein>
    <recommendedName>
        <fullName evidence="9">Glycosyltransferase RgtA/B/C/D-like domain-containing protein</fullName>
    </recommendedName>
</protein>
<accession>A0A1F5WQI1</accession>
<keyword evidence="2" id="KW-1003">Cell membrane</keyword>
<dbReference type="GO" id="GO:0009103">
    <property type="term" value="P:lipopolysaccharide biosynthetic process"/>
    <property type="evidence" value="ECO:0007669"/>
    <property type="project" value="UniProtKB-ARBA"/>
</dbReference>
<feature type="transmembrane region" description="Helical" evidence="8">
    <location>
        <begin position="232"/>
        <end position="252"/>
    </location>
</feature>
<evidence type="ECO:0000313" key="10">
    <source>
        <dbReference type="EMBL" id="OGF77928.1"/>
    </source>
</evidence>
<evidence type="ECO:0000313" key="11">
    <source>
        <dbReference type="Proteomes" id="UP000177723"/>
    </source>
</evidence>
<sequence length="533" mass="60560">MTVNSRKILFVILVFAFFVRVAGIGYGLPLWLISDESPFTLGALKMIELKTVTPRFHSEEFRSVLYYPPYISYLLLPVFSGILAFKYLTFDGDKISFANYIGSDISSFFIAARFINIIFALASIYLVYKIAKNIFKDEWIGLAASFLVSTSLLHVMLSIAARQWMPVSFVFLLVLYFLTDQTLSFKKRYFFSVLTFGIGMGASAISCVALFLVSFYFLLFEEKKLSELLREKFVYFLGIVFGVLALLPFAIYPASIGFGGKISLFGEKTLFGLFSSPFKFLSPLLYAEPILMALFAAGIIFAIYKKNKLFWLFSLFIATYSLIFYFFFRFEDRFILPLVPLVAIIAGFGVREFFNFLRNKNKYSALACLIILAFVPTVFASRLGYLAYKGDSRENMRVWVEKNLKEDSKIIVHARLMRLAANAEAIEEKKIIAPESLRQVDRSELFFGKSPIYPSFHALNISDLDKPILNNGYEFAVLSVDNKLDGVLEDKELIISFGEDSRFSIADSRLGGNPIELFETKELGPSVSLYNLK</sequence>
<feature type="transmembrane region" description="Helical" evidence="8">
    <location>
        <begin position="366"/>
        <end position="388"/>
    </location>
</feature>
<gene>
    <name evidence="10" type="ORF">A3F23_04320</name>
</gene>
<keyword evidence="6 8" id="KW-1133">Transmembrane helix</keyword>
<evidence type="ECO:0000256" key="1">
    <source>
        <dbReference type="ARBA" id="ARBA00004651"/>
    </source>
</evidence>
<dbReference type="AlphaFoldDB" id="A0A1F5WQI1"/>
<feature type="transmembrane region" description="Helical" evidence="8">
    <location>
        <begin position="139"/>
        <end position="157"/>
    </location>
</feature>
<dbReference type="Proteomes" id="UP000177723">
    <property type="component" value="Unassembled WGS sequence"/>
</dbReference>
<proteinExistence type="predicted"/>
<keyword evidence="4" id="KW-0808">Transferase</keyword>
<dbReference type="EMBL" id="MFHT01000009">
    <property type="protein sequence ID" value="OGF77928.1"/>
    <property type="molecule type" value="Genomic_DNA"/>
</dbReference>
<dbReference type="InterPro" id="IPR050297">
    <property type="entry name" value="LipidA_mod_glycosyltrf_83"/>
</dbReference>
<feature type="transmembrane region" description="Helical" evidence="8">
    <location>
        <begin position="284"/>
        <end position="304"/>
    </location>
</feature>
<keyword evidence="7 8" id="KW-0472">Membrane</keyword>
<feature type="transmembrane region" description="Helical" evidence="8">
    <location>
        <begin position="189"/>
        <end position="220"/>
    </location>
</feature>
<comment type="subcellular location">
    <subcellularLocation>
        <location evidence="1">Cell membrane</location>
        <topology evidence="1">Multi-pass membrane protein</topology>
    </subcellularLocation>
</comment>
<feature type="transmembrane region" description="Helical" evidence="8">
    <location>
        <begin position="309"/>
        <end position="328"/>
    </location>
</feature>
<evidence type="ECO:0000256" key="7">
    <source>
        <dbReference type="ARBA" id="ARBA00023136"/>
    </source>
</evidence>
<keyword evidence="3" id="KW-0328">Glycosyltransferase</keyword>
<evidence type="ECO:0000259" key="9">
    <source>
        <dbReference type="Pfam" id="PF13231"/>
    </source>
</evidence>